<dbReference type="PANTHER" id="PTHR47320">
    <property type="entry name" value="BIFUNCTIONAL URIDYLYLTRANSFERASE/URIDYLYL-REMOVING ENZYME"/>
    <property type="match status" value="1"/>
</dbReference>
<dbReference type="Gene3D" id="3.30.70.260">
    <property type="match status" value="1"/>
</dbReference>
<feature type="domain" description="ACT" evidence="8">
    <location>
        <begin position="842"/>
        <end position="921"/>
    </location>
</feature>
<feature type="region of interest" description="Uridylyltransferase" evidence="7">
    <location>
        <begin position="1"/>
        <end position="374"/>
    </location>
</feature>
<dbReference type="InterPro" id="IPR002912">
    <property type="entry name" value="ACT_dom"/>
</dbReference>
<dbReference type="SUPFAM" id="SSF81891">
    <property type="entry name" value="Poly A polymerase C-terminal region-like"/>
    <property type="match status" value="1"/>
</dbReference>
<evidence type="ECO:0000256" key="4">
    <source>
        <dbReference type="ARBA" id="ARBA00022801"/>
    </source>
</evidence>
<keyword evidence="6 7" id="KW-0511">Multifunctional enzyme</keyword>
<evidence type="ECO:0000313" key="10">
    <source>
        <dbReference type="EMBL" id="SKA02545.1"/>
    </source>
</evidence>
<keyword evidence="5 7" id="KW-0460">Magnesium</keyword>
<keyword evidence="4 7" id="KW-0378">Hydrolase</keyword>
<name>A0A1T4QFN9_9HYPH</name>
<dbReference type="AlphaFoldDB" id="A0A1T4QFN9"/>
<dbReference type="InterPro" id="IPR013546">
    <property type="entry name" value="PII_UdlTrfase/GS_AdlTrfase"/>
</dbReference>
<dbReference type="Gene3D" id="3.30.460.10">
    <property type="entry name" value="Beta Polymerase, domain 2"/>
    <property type="match status" value="1"/>
</dbReference>
<keyword evidence="3" id="KW-0677">Repeat</keyword>
<dbReference type="NCBIfam" id="TIGR01693">
    <property type="entry name" value="UTase_glnD"/>
    <property type="match status" value="1"/>
</dbReference>
<comment type="catalytic activity">
    <reaction evidence="7">
        <text>[protein-PII]-L-tyrosine + UTP = [protein-PII]-uridylyl-L-tyrosine + diphosphate</text>
        <dbReference type="Rhea" id="RHEA:13673"/>
        <dbReference type="Rhea" id="RHEA-COMP:12147"/>
        <dbReference type="Rhea" id="RHEA-COMP:12148"/>
        <dbReference type="ChEBI" id="CHEBI:33019"/>
        <dbReference type="ChEBI" id="CHEBI:46398"/>
        <dbReference type="ChEBI" id="CHEBI:46858"/>
        <dbReference type="ChEBI" id="CHEBI:90602"/>
        <dbReference type="EC" id="2.7.7.59"/>
    </reaction>
</comment>
<comment type="activity regulation">
    <text evidence="7">Uridylyltransferase (UTase) activity is inhibited by glutamine, while glutamine activates uridylyl-removing (UR) activity.</text>
</comment>
<dbReference type="GO" id="GO:0006808">
    <property type="term" value="P:regulation of nitrogen utilization"/>
    <property type="evidence" value="ECO:0007669"/>
    <property type="project" value="UniProtKB-UniRule"/>
</dbReference>
<protein>
    <recommendedName>
        <fullName evidence="7">Bifunctional uridylyltransferase/uridylyl-removing enzyme</fullName>
        <shortName evidence="7">UTase/UR</shortName>
    </recommendedName>
    <alternativeName>
        <fullName evidence="7">Bifunctional [protein-PII] modification enzyme</fullName>
    </alternativeName>
    <alternativeName>
        <fullName evidence="7">Bifunctional nitrogen sensor protein</fullName>
    </alternativeName>
    <domain>
        <recommendedName>
            <fullName evidence="7">[Protein-PII] uridylyltransferase</fullName>
            <shortName evidence="7">PII uridylyltransferase</shortName>
            <shortName evidence="7">UTase</shortName>
            <ecNumber evidence="7">2.7.7.59</ecNumber>
        </recommendedName>
    </domain>
    <domain>
        <recommendedName>
            <fullName evidence="7">[Protein-PII]-UMP uridylyl-removing enzyme</fullName>
            <shortName evidence="7">UR</shortName>
            <ecNumber evidence="7">3.1.4.-</ecNumber>
        </recommendedName>
    </domain>
</protein>
<evidence type="ECO:0000313" key="11">
    <source>
        <dbReference type="Proteomes" id="UP000190135"/>
    </source>
</evidence>
<dbReference type="STRING" id="1365950.SAMN05428963_10525"/>
<evidence type="ECO:0000256" key="2">
    <source>
        <dbReference type="ARBA" id="ARBA00022695"/>
    </source>
</evidence>
<comment type="function">
    <text evidence="7">Modifies, by uridylylation and deuridylylation, the PII regulatory proteins (GlnB and homologs), in response to the nitrogen status of the cell that GlnD senses through the glutamine level. Under low glutamine levels, catalyzes the conversion of the PII proteins and UTP to PII-UMP and PPi, while under higher glutamine levels, GlnD hydrolyzes PII-UMP to PII and UMP (deuridylylation). Thus, controls uridylylation state and activity of the PII proteins, and plays an important role in the regulation of nitrogen metabolism.</text>
</comment>
<comment type="domain">
    <text evidence="7">Has four distinct domains: an N-terminal nucleotidyltransferase (NT) domain responsible for UTase activity, a central HD domain that encodes UR activity, and two C-terminal ACT domains that seem to have a role in glutamine sensing.</text>
</comment>
<evidence type="ECO:0000256" key="3">
    <source>
        <dbReference type="ARBA" id="ARBA00022737"/>
    </source>
</evidence>
<dbReference type="PROSITE" id="PS51671">
    <property type="entry name" value="ACT"/>
    <property type="match status" value="2"/>
</dbReference>
<feature type="domain" description="HD" evidence="9">
    <location>
        <begin position="491"/>
        <end position="607"/>
    </location>
</feature>
<dbReference type="Proteomes" id="UP000190135">
    <property type="component" value="Unassembled WGS sequence"/>
</dbReference>
<reference evidence="10 11" key="1">
    <citation type="submission" date="2017-02" db="EMBL/GenBank/DDBJ databases">
        <authorList>
            <person name="Peterson S.W."/>
        </authorList>
    </citation>
    <scope>NUCLEOTIDE SEQUENCE [LARGE SCALE GENOMIC DNA]</scope>
    <source>
        <strain evidence="10 11">USBA 369</strain>
    </source>
</reference>
<evidence type="ECO:0000256" key="6">
    <source>
        <dbReference type="ARBA" id="ARBA00023268"/>
    </source>
</evidence>
<dbReference type="PIRSF" id="PIRSF006288">
    <property type="entry name" value="PII_uridyltransf"/>
    <property type="match status" value="1"/>
</dbReference>
<feature type="domain" description="ACT" evidence="8">
    <location>
        <begin position="731"/>
        <end position="813"/>
    </location>
</feature>
<dbReference type="Pfam" id="PF01966">
    <property type="entry name" value="HD"/>
    <property type="match status" value="1"/>
</dbReference>
<keyword evidence="1 7" id="KW-0808">Transferase</keyword>
<comment type="catalytic activity">
    <reaction evidence="7">
        <text>[protein-PII]-uridylyl-L-tyrosine + H2O = [protein-PII]-L-tyrosine + UMP + H(+)</text>
        <dbReference type="Rhea" id="RHEA:48600"/>
        <dbReference type="Rhea" id="RHEA-COMP:12147"/>
        <dbReference type="Rhea" id="RHEA-COMP:12148"/>
        <dbReference type="ChEBI" id="CHEBI:15377"/>
        <dbReference type="ChEBI" id="CHEBI:15378"/>
        <dbReference type="ChEBI" id="CHEBI:46858"/>
        <dbReference type="ChEBI" id="CHEBI:57865"/>
        <dbReference type="ChEBI" id="CHEBI:90602"/>
    </reaction>
</comment>
<dbReference type="SUPFAM" id="SSF81593">
    <property type="entry name" value="Nucleotidyltransferase substrate binding subunit/domain"/>
    <property type="match status" value="1"/>
</dbReference>
<comment type="caution">
    <text evidence="7">Lacks conserved residue(s) required for the propagation of feature annotation.</text>
</comment>
<dbReference type="InterPro" id="IPR003607">
    <property type="entry name" value="HD/PDEase_dom"/>
</dbReference>
<dbReference type="PROSITE" id="PS51831">
    <property type="entry name" value="HD"/>
    <property type="match status" value="1"/>
</dbReference>
<dbReference type="SUPFAM" id="SSF81301">
    <property type="entry name" value="Nucleotidyltransferase"/>
    <property type="match status" value="1"/>
</dbReference>
<dbReference type="NCBIfam" id="NF003467">
    <property type="entry name" value="PRK05092.1"/>
    <property type="match status" value="1"/>
</dbReference>
<dbReference type="SUPFAM" id="SSF55021">
    <property type="entry name" value="ACT-like"/>
    <property type="match status" value="2"/>
</dbReference>
<dbReference type="GO" id="GO:0008081">
    <property type="term" value="F:phosphoric diester hydrolase activity"/>
    <property type="evidence" value="ECO:0007669"/>
    <property type="project" value="UniProtKB-UniRule"/>
</dbReference>
<evidence type="ECO:0000256" key="5">
    <source>
        <dbReference type="ARBA" id="ARBA00022842"/>
    </source>
</evidence>
<dbReference type="EMBL" id="FUXL01000005">
    <property type="protein sequence ID" value="SKA02545.1"/>
    <property type="molecule type" value="Genomic_DNA"/>
</dbReference>
<evidence type="ECO:0000259" key="8">
    <source>
        <dbReference type="PROSITE" id="PS51671"/>
    </source>
</evidence>
<comment type="similarity">
    <text evidence="7">Belongs to the GlnD family.</text>
</comment>
<dbReference type="EC" id="3.1.4.-" evidence="7"/>
<proteinExistence type="inferred from homology"/>
<sequence>MRMAEIIDVEALASDLDAIAAEDETGGGSARARGKVLALLKAASENGRQAVKAMLFEDGHGGLCAERLSALQDILIRAIHDYAVAHVVGTVNASSGERMTVLAVGGYGRGKLAPGSDIDLLFLLPYKQTAHSEQIAEYLLYMLWDMGFTVGHATRSVQECIRLSRTDMTIRTSILERRRVAGVEALEAELAERFGQEVVEGTSAEFIAAKLAERDARHAKFGDTRYLVEPNVKEGKGGLRDLNTLFWITKYHYRVSSGEDLVRLGVLSRHEANLFVKADDFLWAVRCHMHFIAGKAVERLSFDLQPEIAGRLGYNTHPGLKDVERFMKHYFLMAKDVGDLTRIICAALEDEQAKDAPRFRNLVRNLRSRARKIPGTVDFYVDNNRINVSGPDVFQKDPVNLIRVFKLAASLELEYHPAALKLIRRSLRLVNADLRENREANSLFLDVLTDRKDPELHLRRMNEAGVLGRFIPEFGRIVALMQFNMYHHYTVDEHLLRSISILSRIERGDLVDDHPVATEITRALKDRVPLYVALLLHDIAKGRPEDHSVAGAKIARHLCPRLGLDERETELVAWLVQEHLVMSMTAQQRDLNDRKTIVDFAEKVQTLERLNLLLILTVCDIRAVGPGVWNGWKGQLIRTLYWDTEPLLTGGFSQASREDRGRAAKARLADALSDWPIAEREAYIDLHYQNYFLTVPLEDQRRHAEFIREMRLAGLALATAVRVDAFTAITEITVLASDHPRLLSQIAGGCAAAGANIAGAQIFTTSNGFALDIIRINREFEGDEDERRRAQRVCRNIEALLSGREAMPNLLARRRTSTQQAGLFPVKPRVTVDNALSNRFTVIEVEGLDRTGLLADLTGAIADLSLDIRSAHITTYGEKVVDVFYVTDLIGAKITSQSRAERIERRLIAVFENPEEEACGGGSLSFPQAVGIAKR</sequence>
<keyword evidence="11" id="KW-1185">Reference proteome</keyword>
<dbReference type="InterPro" id="IPR010043">
    <property type="entry name" value="UTase/UR"/>
</dbReference>
<evidence type="ECO:0000256" key="1">
    <source>
        <dbReference type="ARBA" id="ARBA00022679"/>
    </source>
</evidence>
<evidence type="ECO:0000259" key="9">
    <source>
        <dbReference type="PROSITE" id="PS51831"/>
    </source>
</evidence>
<evidence type="ECO:0000256" key="7">
    <source>
        <dbReference type="HAMAP-Rule" id="MF_00277"/>
    </source>
</evidence>
<dbReference type="Pfam" id="PF08335">
    <property type="entry name" value="GlnD_UR_UTase"/>
    <property type="match status" value="1"/>
</dbReference>
<organism evidence="10 11">
    <name type="scientific">Consotaella salsifontis</name>
    <dbReference type="NCBI Taxonomy" id="1365950"/>
    <lineage>
        <taxon>Bacteria</taxon>
        <taxon>Pseudomonadati</taxon>
        <taxon>Pseudomonadota</taxon>
        <taxon>Alphaproteobacteria</taxon>
        <taxon>Hyphomicrobiales</taxon>
        <taxon>Aurantimonadaceae</taxon>
        <taxon>Consotaella</taxon>
    </lineage>
</organism>
<accession>A0A1T4QFN9</accession>
<dbReference type="HAMAP" id="MF_00277">
    <property type="entry name" value="PII_uridylyl_transf"/>
    <property type="match status" value="1"/>
</dbReference>
<dbReference type="InterPro" id="IPR043519">
    <property type="entry name" value="NT_sf"/>
</dbReference>
<dbReference type="SMART" id="SM00471">
    <property type="entry name" value="HDc"/>
    <property type="match status" value="1"/>
</dbReference>
<dbReference type="Pfam" id="PF01842">
    <property type="entry name" value="ACT"/>
    <property type="match status" value="1"/>
</dbReference>
<keyword evidence="2 7" id="KW-0548">Nucleotidyltransferase</keyword>
<dbReference type="EC" id="2.7.7.59" evidence="7"/>
<dbReference type="GO" id="GO:0008773">
    <property type="term" value="F:[protein-PII] uridylyltransferase activity"/>
    <property type="evidence" value="ECO:0007669"/>
    <property type="project" value="UniProtKB-UniRule"/>
</dbReference>
<dbReference type="InterPro" id="IPR006674">
    <property type="entry name" value="HD_domain"/>
</dbReference>
<comment type="cofactor">
    <cofactor evidence="7">
        <name>Mg(2+)</name>
        <dbReference type="ChEBI" id="CHEBI:18420"/>
    </cofactor>
</comment>
<dbReference type="CDD" id="cd04899">
    <property type="entry name" value="ACT_ACR-UUR-like_2"/>
    <property type="match status" value="1"/>
</dbReference>
<gene>
    <name evidence="7" type="primary">glnD</name>
    <name evidence="10" type="ORF">SAMN05428963_10525</name>
</gene>
<dbReference type="PANTHER" id="PTHR47320:SF1">
    <property type="entry name" value="BIFUNCTIONAL URIDYLYLTRANSFERASE_URIDYLYL-REMOVING ENZYME"/>
    <property type="match status" value="1"/>
</dbReference>
<dbReference type="CDD" id="cd04900">
    <property type="entry name" value="ACT_UUR-like_1"/>
    <property type="match status" value="1"/>
</dbReference>
<dbReference type="CDD" id="cd05401">
    <property type="entry name" value="NT_GlnE_GlnD_like"/>
    <property type="match status" value="1"/>
</dbReference>
<dbReference type="Gene3D" id="1.10.3090.10">
    <property type="entry name" value="cca-adding enzyme, domain 2"/>
    <property type="match status" value="1"/>
</dbReference>
<dbReference type="InterPro" id="IPR045865">
    <property type="entry name" value="ACT-like_dom_sf"/>
</dbReference>